<dbReference type="Proteomes" id="UP000722791">
    <property type="component" value="Unassembled WGS sequence"/>
</dbReference>
<proteinExistence type="predicted"/>
<accession>A0A8J4G2W6</accession>
<evidence type="ECO:0000313" key="1">
    <source>
        <dbReference type="EMBL" id="GIL99843.1"/>
    </source>
</evidence>
<dbReference type="EMBL" id="BNCQ01000007">
    <property type="protein sequence ID" value="GIL99843.1"/>
    <property type="molecule type" value="Genomic_DNA"/>
</dbReference>
<gene>
    <name evidence="1" type="ORF">Vretimale_4808</name>
</gene>
<organism evidence="1 2">
    <name type="scientific">Volvox reticuliferus</name>
    <dbReference type="NCBI Taxonomy" id="1737510"/>
    <lineage>
        <taxon>Eukaryota</taxon>
        <taxon>Viridiplantae</taxon>
        <taxon>Chlorophyta</taxon>
        <taxon>core chlorophytes</taxon>
        <taxon>Chlorophyceae</taxon>
        <taxon>CS clade</taxon>
        <taxon>Chlamydomonadales</taxon>
        <taxon>Volvocaceae</taxon>
        <taxon>Volvox</taxon>
    </lineage>
</organism>
<name>A0A8J4G2W6_9CHLO</name>
<sequence>MPTCETAFRHFTTTLITFTSCRHVLTLSGHPLSTGEAEISHPHFRQMTQGRERRDASRVELAAMRYIQPLKPREGPQGLQAAERSAVGHVEHRQRLAGAQLAKARS</sequence>
<evidence type="ECO:0000313" key="2">
    <source>
        <dbReference type="Proteomes" id="UP000722791"/>
    </source>
</evidence>
<protein>
    <submittedName>
        <fullName evidence="1">Uncharacterized protein</fullName>
    </submittedName>
</protein>
<reference evidence="1" key="1">
    <citation type="journal article" date="2021" name="Proc. Natl. Acad. Sci. U.S.A.">
        <title>Three genomes in the algal genus Volvox reveal the fate of a haploid sex-determining region after a transition to homothallism.</title>
        <authorList>
            <person name="Yamamoto K."/>
            <person name="Hamaji T."/>
            <person name="Kawai-Toyooka H."/>
            <person name="Matsuzaki R."/>
            <person name="Takahashi F."/>
            <person name="Nishimura Y."/>
            <person name="Kawachi M."/>
            <person name="Noguchi H."/>
            <person name="Minakuchi Y."/>
            <person name="Umen J.G."/>
            <person name="Toyoda A."/>
            <person name="Nozaki H."/>
        </authorList>
    </citation>
    <scope>NUCLEOTIDE SEQUENCE</scope>
    <source>
        <strain evidence="1">NIES-3785</strain>
    </source>
</reference>
<comment type="caution">
    <text evidence="1">The sequence shown here is derived from an EMBL/GenBank/DDBJ whole genome shotgun (WGS) entry which is preliminary data.</text>
</comment>
<dbReference type="AlphaFoldDB" id="A0A8J4G2W6"/>
<dbReference type="OrthoDB" id="1939715at2759"/>